<organism evidence="6 7">
    <name type="scientific">candidate division MSBL1 archaeon SCGC-AAA259M10</name>
    <dbReference type="NCBI Taxonomy" id="1698270"/>
    <lineage>
        <taxon>Archaea</taxon>
        <taxon>Methanobacteriati</taxon>
        <taxon>Methanobacteriota</taxon>
        <taxon>candidate division MSBL1</taxon>
    </lineage>
</organism>
<dbReference type="InterPro" id="IPR036280">
    <property type="entry name" value="Multihaem_cyt_sf"/>
</dbReference>
<evidence type="ECO:0000313" key="7">
    <source>
        <dbReference type="Proteomes" id="UP000070341"/>
    </source>
</evidence>
<evidence type="ECO:0000256" key="4">
    <source>
        <dbReference type="SAM" id="Phobius"/>
    </source>
</evidence>
<keyword evidence="7" id="KW-1185">Reference proteome</keyword>
<dbReference type="SUPFAM" id="SSF48695">
    <property type="entry name" value="Multiheme cytochromes"/>
    <property type="match status" value="1"/>
</dbReference>
<reference evidence="6 7" key="1">
    <citation type="journal article" date="2016" name="Sci. Rep.">
        <title>Metabolic traits of an uncultured archaeal lineage -MSBL1- from brine pools of the Red Sea.</title>
        <authorList>
            <person name="Mwirichia R."/>
            <person name="Alam I."/>
            <person name="Rashid M."/>
            <person name="Vinu M."/>
            <person name="Ba-Alawi W."/>
            <person name="Anthony Kamau A."/>
            <person name="Kamanda Ngugi D."/>
            <person name="Goker M."/>
            <person name="Klenk H.P."/>
            <person name="Bajic V."/>
            <person name="Stingl U."/>
        </authorList>
    </citation>
    <scope>NUCLEOTIDE SEQUENCE [LARGE SCALE GENOMIC DNA]</scope>
    <source>
        <strain evidence="6">SCGC-AAA259M10</strain>
    </source>
</reference>
<evidence type="ECO:0000256" key="1">
    <source>
        <dbReference type="ARBA" id="ARBA00022729"/>
    </source>
</evidence>
<keyword evidence="4" id="KW-0812">Transmembrane</keyword>
<dbReference type="Gene3D" id="1.10.1130.10">
    <property type="entry name" value="Flavocytochrome C3, Chain A"/>
    <property type="match status" value="1"/>
</dbReference>
<protein>
    <recommendedName>
        <fullName evidence="5">Doubled CXXCH motif domain-containing protein</fullName>
    </recommendedName>
</protein>
<proteinExistence type="predicted"/>
<dbReference type="EMBL" id="LHXU01000014">
    <property type="protein sequence ID" value="KXB00302.1"/>
    <property type="molecule type" value="Genomic_DNA"/>
</dbReference>
<keyword evidence="4" id="KW-0472">Membrane</keyword>
<dbReference type="InterPro" id="IPR010177">
    <property type="entry name" value="Paired_CXXCH_1"/>
</dbReference>
<feature type="transmembrane region" description="Helical" evidence="4">
    <location>
        <begin position="350"/>
        <end position="372"/>
    </location>
</feature>
<feature type="domain" description="Doubled CXXCH motif" evidence="5">
    <location>
        <begin position="98"/>
        <end position="127"/>
    </location>
</feature>
<dbReference type="InterPro" id="IPR051829">
    <property type="entry name" value="Multiheme_Cytochr_ET"/>
</dbReference>
<dbReference type="AlphaFoldDB" id="A0A133V1J5"/>
<sequence>PHGNEAPEVNLSAELCGNCHTDSHHPTIDEWNEYESEDFDSETEASHSEPTESYAKSEGCVACKSTDGAIKNLEKSGVFNLNEEELPSPDVVKEWRITCVACHEPHAAELRVEDESKLCGNCHNSEMEKLEPDGETTTVHHSQWGMYKDSDWTTGRGHPQLGCPNCHMATRSIDEEAGIPANTGHTFDVNAELLGSEYLTGEVKCENCHQDLATTIEEKQAIVEEKISSIESLKEEATSAIKAENNSELVSTYNNGLFYLSFVEHDASTGIHNFSKTISTLQKSYSMLHQAKNGAEKLTLQSELSDKEDKVSNLQSELSDKEDKVSNLQSEVSSLQSDVSNLKSKLKDKYGLPSVIGALVIGLIVGAVAVWLSKRESE</sequence>
<comment type="caution">
    <text evidence="6">The sequence shown here is derived from an EMBL/GenBank/DDBJ whole genome shotgun (WGS) entry which is preliminary data.</text>
</comment>
<feature type="region of interest" description="Disordered" evidence="3">
    <location>
        <begin position="30"/>
        <end position="53"/>
    </location>
</feature>
<dbReference type="Gene3D" id="1.20.140.10">
    <property type="entry name" value="Butyryl-CoA Dehydrogenase, subunit A, domain 3"/>
    <property type="match status" value="1"/>
</dbReference>
<keyword evidence="1" id="KW-0732">Signal</keyword>
<evidence type="ECO:0000313" key="6">
    <source>
        <dbReference type="EMBL" id="KXB00302.1"/>
    </source>
</evidence>
<accession>A0A133V1J5</accession>
<name>A0A133V1J5_9EURY</name>
<gene>
    <name evidence="6" type="ORF">AKJ40_01565</name>
</gene>
<feature type="non-terminal residue" evidence="6">
    <location>
        <position position="1"/>
    </location>
</feature>
<dbReference type="PANTHER" id="PTHR35038">
    <property type="entry name" value="DISSIMILATORY SULFITE REDUCTASE SIRA"/>
    <property type="match status" value="1"/>
</dbReference>
<feature type="coiled-coil region" evidence="2">
    <location>
        <begin position="297"/>
        <end position="345"/>
    </location>
</feature>
<dbReference type="Pfam" id="PF09699">
    <property type="entry name" value="Paired_CXXCH_1"/>
    <property type="match status" value="1"/>
</dbReference>
<keyword evidence="4" id="KW-1133">Transmembrane helix</keyword>
<dbReference type="Proteomes" id="UP000070341">
    <property type="component" value="Unassembled WGS sequence"/>
</dbReference>
<evidence type="ECO:0000259" key="5">
    <source>
        <dbReference type="Pfam" id="PF09699"/>
    </source>
</evidence>
<feature type="compositionally biased region" description="Acidic residues" evidence="3">
    <location>
        <begin position="30"/>
        <end position="43"/>
    </location>
</feature>
<evidence type="ECO:0000256" key="2">
    <source>
        <dbReference type="SAM" id="Coils"/>
    </source>
</evidence>
<keyword evidence="2" id="KW-0175">Coiled coil</keyword>
<evidence type="ECO:0000256" key="3">
    <source>
        <dbReference type="SAM" id="MobiDB-lite"/>
    </source>
</evidence>